<dbReference type="RefSeq" id="WP_129890576.1">
    <property type="nucleotide sequence ID" value="NZ_CP035758.1"/>
</dbReference>
<reference evidence="2 3" key="1">
    <citation type="submission" date="2019-01" db="EMBL/GenBank/DDBJ databases">
        <title>Ktedonosporobacter rubrisoli SCAWS-G2.</title>
        <authorList>
            <person name="Huang Y."/>
            <person name="Yan B."/>
        </authorList>
    </citation>
    <scope>NUCLEOTIDE SEQUENCE [LARGE SCALE GENOMIC DNA]</scope>
    <source>
        <strain evidence="2 3">SCAWS-G2</strain>
    </source>
</reference>
<name>A0A4P6JVG9_KTERU</name>
<protein>
    <submittedName>
        <fullName evidence="2">Cytochrome C nitrite reductase</fullName>
    </submittedName>
</protein>
<dbReference type="PANTHER" id="PTHR47197">
    <property type="entry name" value="PROTEIN NIRF"/>
    <property type="match status" value="1"/>
</dbReference>
<dbReference type="KEGG" id="kbs:EPA93_27505"/>
<gene>
    <name evidence="2" type="ORF">EPA93_27505</name>
</gene>
<dbReference type="InterPro" id="IPR015943">
    <property type="entry name" value="WD40/YVTN_repeat-like_dom_sf"/>
</dbReference>
<dbReference type="PANTHER" id="PTHR47197:SF3">
    <property type="entry name" value="DIHYDRO-HEME D1 DEHYDROGENASE"/>
    <property type="match status" value="1"/>
</dbReference>
<keyword evidence="1" id="KW-0732">Signal</keyword>
<evidence type="ECO:0000256" key="1">
    <source>
        <dbReference type="SAM" id="SignalP"/>
    </source>
</evidence>
<dbReference type="OrthoDB" id="9776991at2"/>
<keyword evidence="3" id="KW-1185">Reference proteome</keyword>
<evidence type="ECO:0000313" key="3">
    <source>
        <dbReference type="Proteomes" id="UP000290365"/>
    </source>
</evidence>
<feature type="chain" id="PRO_5020967387" evidence="1">
    <location>
        <begin position="32"/>
        <end position="359"/>
    </location>
</feature>
<dbReference type="SUPFAM" id="SSF51004">
    <property type="entry name" value="C-terminal (heme d1) domain of cytochrome cd1-nitrite reductase"/>
    <property type="match status" value="1"/>
</dbReference>
<dbReference type="Gene3D" id="2.130.10.10">
    <property type="entry name" value="YVTN repeat-like/Quinoprotein amine dehydrogenase"/>
    <property type="match status" value="2"/>
</dbReference>
<evidence type="ECO:0000313" key="2">
    <source>
        <dbReference type="EMBL" id="QBD79524.1"/>
    </source>
</evidence>
<accession>A0A4P6JVG9</accession>
<dbReference type="AlphaFoldDB" id="A0A4P6JVG9"/>
<dbReference type="InterPro" id="IPR051200">
    <property type="entry name" value="Host-pathogen_enzymatic-act"/>
</dbReference>
<feature type="signal peptide" evidence="1">
    <location>
        <begin position="1"/>
        <end position="31"/>
    </location>
</feature>
<dbReference type="Proteomes" id="UP000290365">
    <property type="component" value="Chromosome"/>
</dbReference>
<proteinExistence type="predicted"/>
<dbReference type="EMBL" id="CP035758">
    <property type="protein sequence ID" value="QBD79524.1"/>
    <property type="molecule type" value="Genomic_DNA"/>
</dbReference>
<organism evidence="2 3">
    <name type="scientific">Ktedonosporobacter rubrisoli</name>
    <dbReference type="NCBI Taxonomy" id="2509675"/>
    <lineage>
        <taxon>Bacteria</taxon>
        <taxon>Bacillati</taxon>
        <taxon>Chloroflexota</taxon>
        <taxon>Ktedonobacteria</taxon>
        <taxon>Ktedonobacterales</taxon>
        <taxon>Ktedonosporobacteraceae</taxon>
        <taxon>Ktedonosporobacter</taxon>
    </lineage>
</organism>
<dbReference type="InterPro" id="IPR011048">
    <property type="entry name" value="Haem_d1_sf"/>
</dbReference>
<sequence length="359" mass="38005">MKKQLWAGVVVLAALVLVALLIGVAFRPASAAPSTAKKAATTTKAASTTYRQVGVMTLPDMSAIQQKWSLDIGWVDQQSHLYYLADRTNKGIDVFDLSKHQFVTTIGGFVGPNGILTDNQGQLWVGDKDSTVKVVNLQTRKIVATIPTGGTERADEISYDPQDQLIMVANGDDKQPFISFISVTQRAIVKKLPLPDAQGLEGSAWDATSHLFYLSVPKTSKNPGGEIDAIDPLKGNVVKVAPLSKCNPTGFALGPNHQAIVGCDGNALVLDLTNWKVLATFSQVSGADEVWYNSGDQRYYLAADGNPSSPVLGVIDAVGLKWLQNVPTKSGSHSVAVDASGNVALVPTTGAGVVMYAAS</sequence>